<evidence type="ECO:0000256" key="2">
    <source>
        <dbReference type="ARBA" id="ARBA00023125"/>
    </source>
</evidence>
<dbReference type="RefSeq" id="WP_386097492.1">
    <property type="nucleotide sequence ID" value="NZ_JBHUOZ010000002.1"/>
</dbReference>
<dbReference type="InterPro" id="IPR018060">
    <property type="entry name" value="HTH_AraC"/>
</dbReference>
<evidence type="ECO:0000259" key="4">
    <source>
        <dbReference type="PROSITE" id="PS01124"/>
    </source>
</evidence>
<dbReference type="PROSITE" id="PS01124">
    <property type="entry name" value="HTH_ARAC_FAMILY_2"/>
    <property type="match status" value="1"/>
</dbReference>
<dbReference type="Pfam" id="PF12833">
    <property type="entry name" value="HTH_18"/>
    <property type="match status" value="1"/>
</dbReference>
<dbReference type="SMART" id="SM00342">
    <property type="entry name" value="HTH_ARAC"/>
    <property type="match status" value="1"/>
</dbReference>
<feature type="domain" description="HTH araC/xylS-type" evidence="4">
    <location>
        <begin position="195"/>
        <end position="293"/>
    </location>
</feature>
<dbReference type="Proteomes" id="UP001597511">
    <property type="component" value="Unassembled WGS sequence"/>
</dbReference>
<proteinExistence type="predicted"/>
<gene>
    <name evidence="5" type="ORF">ACFS6H_09055</name>
</gene>
<comment type="caution">
    <text evidence="5">The sequence shown here is derived from an EMBL/GenBank/DDBJ whole genome shotgun (WGS) entry which is preliminary data.</text>
</comment>
<dbReference type="SUPFAM" id="SSF46689">
    <property type="entry name" value="Homeodomain-like"/>
    <property type="match status" value="1"/>
</dbReference>
<dbReference type="PANTHER" id="PTHR43280:SF32">
    <property type="entry name" value="TRANSCRIPTIONAL REGULATORY PROTEIN"/>
    <property type="match status" value="1"/>
</dbReference>
<evidence type="ECO:0000313" key="5">
    <source>
        <dbReference type="EMBL" id="MFD2919852.1"/>
    </source>
</evidence>
<keyword evidence="3" id="KW-0804">Transcription</keyword>
<keyword evidence="6" id="KW-1185">Reference proteome</keyword>
<reference evidence="6" key="1">
    <citation type="journal article" date="2019" name="Int. J. Syst. Evol. Microbiol.">
        <title>The Global Catalogue of Microorganisms (GCM) 10K type strain sequencing project: providing services to taxonomists for standard genome sequencing and annotation.</title>
        <authorList>
            <consortium name="The Broad Institute Genomics Platform"/>
            <consortium name="The Broad Institute Genome Sequencing Center for Infectious Disease"/>
            <person name="Wu L."/>
            <person name="Ma J."/>
        </authorList>
    </citation>
    <scope>NUCLEOTIDE SEQUENCE [LARGE SCALE GENOMIC DNA]</scope>
    <source>
        <strain evidence="6">KCTC 23299</strain>
    </source>
</reference>
<keyword evidence="2" id="KW-0238">DNA-binding</keyword>
<evidence type="ECO:0000256" key="3">
    <source>
        <dbReference type="ARBA" id="ARBA00023163"/>
    </source>
</evidence>
<dbReference type="EMBL" id="JBHUOZ010000002">
    <property type="protein sequence ID" value="MFD2919852.1"/>
    <property type="molecule type" value="Genomic_DNA"/>
</dbReference>
<organism evidence="5 6">
    <name type="scientific">Terrimonas rubra</name>
    <dbReference type="NCBI Taxonomy" id="1035890"/>
    <lineage>
        <taxon>Bacteria</taxon>
        <taxon>Pseudomonadati</taxon>
        <taxon>Bacteroidota</taxon>
        <taxon>Chitinophagia</taxon>
        <taxon>Chitinophagales</taxon>
        <taxon>Chitinophagaceae</taxon>
        <taxon>Terrimonas</taxon>
    </lineage>
</organism>
<accession>A0ABW6A3K4</accession>
<evidence type="ECO:0000313" key="6">
    <source>
        <dbReference type="Proteomes" id="UP001597511"/>
    </source>
</evidence>
<name>A0ABW6A3K4_9BACT</name>
<sequence length="310" mass="36065">MYWQDENNFSTIHDVLMVQKENTSRDGINFFEGGYGFVCKQNTFRPDTLIILLVKSGSIQLRYNMCDYIIKEGNLFFGFHDMLYEVVTMSDSFSFSAMTFSLSYAEQAGLVGLQLHKNRLSVEKRVVIELTPEKAMYFTDMLASLQRKARRPRQTPLYEESLAHGFLSFIYDLSPYIFLEKNEVISRKRSKELTEMFLTLVANKYRDEKTVKYYASVLGISARHLSKVVKDSTGKIPHTLIAERTIHEAKILLTEMDATVAVVSDQLRFANQSLFGRFFKRYTGVAPKEYRRQNINYSPWHKHAQKIMIQ</sequence>
<evidence type="ECO:0000256" key="1">
    <source>
        <dbReference type="ARBA" id="ARBA00023015"/>
    </source>
</evidence>
<dbReference type="InterPro" id="IPR009057">
    <property type="entry name" value="Homeodomain-like_sf"/>
</dbReference>
<keyword evidence="1" id="KW-0805">Transcription regulation</keyword>
<protein>
    <submittedName>
        <fullName evidence="5">Helix-turn-helix domain-containing protein</fullName>
    </submittedName>
</protein>
<dbReference type="PANTHER" id="PTHR43280">
    <property type="entry name" value="ARAC-FAMILY TRANSCRIPTIONAL REGULATOR"/>
    <property type="match status" value="1"/>
</dbReference>
<dbReference type="Gene3D" id="1.10.10.60">
    <property type="entry name" value="Homeodomain-like"/>
    <property type="match status" value="1"/>
</dbReference>